<dbReference type="EMBL" id="UINC01184419">
    <property type="protein sequence ID" value="SVD95628.1"/>
    <property type="molecule type" value="Genomic_DNA"/>
</dbReference>
<proteinExistence type="predicted"/>
<protein>
    <submittedName>
        <fullName evidence="1">Uncharacterized protein</fullName>
    </submittedName>
</protein>
<evidence type="ECO:0000313" key="1">
    <source>
        <dbReference type="EMBL" id="SVD95628.1"/>
    </source>
</evidence>
<name>A0A382ZLQ4_9ZZZZ</name>
<gene>
    <name evidence="1" type="ORF">METZ01_LOCUS448482</name>
</gene>
<accession>A0A382ZLQ4</accession>
<organism evidence="1">
    <name type="scientific">marine metagenome</name>
    <dbReference type="NCBI Taxonomy" id="408172"/>
    <lineage>
        <taxon>unclassified sequences</taxon>
        <taxon>metagenomes</taxon>
        <taxon>ecological metagenomes</taxon>
    </lineage>
</organism>
<reference evidence="1" key="1">
    <citation type="submission" date="2018-05" db="EMBL/GenBank/DDBJ databases">
        <authorList>
            <person name="Lanie J.A."/>
            <person name="Ng W.-L."/>
            <person name="Kazmierczak K.M."/>
            <person name="Andrzejewski T.M."/>
            <person name="Davidsen T.M."/>
            <person name="Wayne K.J."/>
            <person name="Tettelin H."/>
            <person name="Glass J.I."/>
            <person name="Rusch D."/>
            <person name="Podicherti R."/>
            <person name="Tsui H.-C.T."/>
            <person name="Winkler M.E."/>
        </authorList>
    </citation>
    <scope>NUCLEOTIDE SEQUENCE</scope>
</reference>
<feature type="non-terminal residue" evidence="1">
    <location>
        <position position="1"/>
    </location>
</feature>
<dbReference type="AlphaFoldDB" id="A0A382ZLQ4"/>
<sequence>TSTKISDDEFQHIEKIQKEITDLEVPAFIRRQQQ</sequence>